<dbReference type="SUPFAM" id="SSF50249">
    <property type="entry name" value="Nucleic acid-binding proteins"/>
    <property type="match status" value="1"/>
</dbReference>
<gene>
    <name evidence="7" type="ORF">L0U88_14730</name>
</gene>
<dbReference type="InterPro" id="IPR004659">
    <property type="entry name" value="RNase_E/G"/>
</dbReference>
<evidence type="ECO:0000259" key="6">
    <source>
        <dbReference type="Pfam" id="PF10150"/>
    </source>
</evidence>
<comment type="caution">
    <text evidence="7">The sequence shown here is derived from an EMBL/GenBank/DDBJ whole genome shotgun (WGS) entry which is preliminary data.</text>
</comment>
<evidence type="ECO:0000256" key="4">
    <source>
        <dbReference type="ARBA" id="ARBA00022842"/>
    </source>
</evidence>
<protein>
    <submittedName>
        <fullName evidence="7">Rne/Rng family ribonuclease</fullName>
    </submittedName>
</protein>
<proteinExistence type="predicted"/>
<accession>A0ABS9BK12</accession>
<keyword evidence="5" id="KW-0694">RNA-binding</keyword>
<dbReference type="InterPro" id="IPR019307">
    <property type="entry name" value="RNA-bd_AU-1/RNase_E/G"/>
</dbReference>
<feature type="domain" description="RNA-binding protein AU-1/Ribonuclease E/G" evidence="6">
    <location>
        <begin position="143"/>
        <end position="412"/>
    </location>
</feature>
<organism evidence="7 8">
    <name type="scientific">Flavihumibacter fluminis</name>
    <dbReference type="NCBI Taxonomy" id="2909236"/>
    <lineage>
        <taxon>Bacteria</taxon>
        <taxon>Pseudomonadati</taxon>
        <taxon>Bacteroidota</taxon>
        <taxon>Chitinophagia</taxon>
        <taxon>Chitinophagales</taxon>
        <taxon>Chitinophagaceae</taxon>
        <taxon>Flavihumibacter</taxon>
    </lineage>
</organism>
<dbReference type="PANTHER" id="PTHR30001:SF0">
    <property type="entry name" value="RIBONUCLEASE G"/>
    <property type="match status" value="1"/>
</dbReference>
<evidence type="ECO:0000256" key="3">
    <source>
        <dbReference type="ARBA" id="ARBA00022801"/>
    </source>
</evidence>
<dbReference type="CDD" id="cd04453">
    <property type="entry name" value="S1_RNase_E"/>
    <property type="match status" value="1"/>
</dbReference>
<dbReference type="NCBIfam" id="TIGR00757">
    <property type="entry name" value="RNaseEG"/>
    <property type="match status" value="1"/>
</dbReference>
<comment type="cofactor">
    <cofactor evidence="1">
        <name>Mg(2+)</name>
        <dbReference type="ChEBI" id="CHEBI:18420"/>
    </cofactor>
</comment>
<dbReference type="EMBL" id="JAKEVY010000003">
    <property type="protein sequence ID" value="MCF1715892.1"/>
    <property type="molecule type" value="Genomic_DNA"/>
</dbReference>
<evidence type="ECO:0000313" key="7">
    <source>
        <dbReference type="EMBL" id="MCF1715892.1"/>
    </source>
</evidence>
<keyword evidence="8" id="KW-1185">Reference proteome</keyword>
<evidence type="ECO:0000256" key="5">
    <source>
        <dbReference type="ARBA" id="ARBA00022884"/>
    </source>
</evidence>
<evidence type="ECO:0000256" key="2">
    <source>
        <dbReference type="ARBA" id="ARBA00022723"/>
    </source>
</evidence>
<dbReference type="InterPro" id="IPR012340">
    <property type="entry name" value="NA-bd_OB-fold"/>
</dbReference>
<dbReference type="Pfam" id="PF10150">
    <property type="entry name" value="RNase_E_G"/>
    <property type="match status" value="1"/>
</dbReference>
<dbReference type="Proteomes" id="UP001200145">
    <property type="component" value="Unassembled WGS sequence"/>
</dbReference>
<reference evidence="7 8" key="1">
    <citation type="submission" date="2022-01" db="EMBL/GenBank/DDBJ databases">
        <title>Flavihumibacter sp. nov., isolated from sediment of a river.</title>
        <authorList>
            <person name="Liu H."/>
        </authorList>
    </citation>
    <scope>NUCLEOTIDE SEQUENCE [LARGE SCALE GENOMIC DNA]</scope>
    <source>
        <strain evidence="7 8">RY-1</strain>
    </source>
</reference>
<sequence length="515" mass="58195">MNKELIINSAPQGVEIALLEDKKLVELHNEKADASFAVGDLYLGKVRKLIPGLNAAFVDVGFEKDAFLHYTDLSPYAKSLLKFTQQSIVDNSGSFDFGKFEVEAEIVKTGKINEVLGGKPNILVQILKEPIAAKGPRLSCEISLPGRFVVITPFNDVVAVSRKIHSADERKRLQKIIEAIKPKNFGVIVRTAAEGKNTAELHEDLLALVETWKTIQQNLKGAAAPAKILSEQTKTTSMLRDLLNEDFNRIVVNDRNLYNDTKTYIQRIAPDKADIVSFYHNGSPIFDQYGVTKQVKAAFGKTVNLPSGAYLIIEHTEALHVIDVNSGYKSVSNNQEQNALETNMEAAEEIARQLRLRDLGGIIVVDFIDMKLPENKKKLMDAMEAMMKPDRAKHAVLPISKFGLMQITRQRMKPELNINTMEVCPSCNGTGKISSSLVLEDEIEKNLNYLITHKHSNLTLVVHPIMYAYLTKGWIFSKFWKWKRRFKQNIKLQANTNYHLTEFHFYDDHEEEIKL</sequence>
<evidence type="ECO:0000256" key="1">
    <source>
        <dbReference type="ARBA" id="ARBA00001946"/>
    </source>
</evidence>
<dbReference type="Gene3D" id="2.40.50.140">
    <property type="entry name" value="Nucleic acid-binding proteins"/>
    <property type="match status" value="1"/>
</dbReference>
<evidence type="ECO:0000313" key="8">
    <source>
        <dbReference type="Proteomes" id="UP001200145"/>
    </source>
</evidence>
<name>A0ABS9BK12_9BACT</name>
<keyword evidence="3" id="KW-0378">Hydrolase</keyword>
<keyword evidence="2" id="KW-0479">Metal-binding</keyword>
<keyword evidence="4" id="KW-0460">Magnesium</keyword>
<dbReference type="PANTHER" id="PTHR30001">
    <property type="entry name" value="RIBONUCLEASE"/>
    <property type="match status" value="1"/>
</dbReference>
<dbReference type="RefSeq" id="WP_234866840.1">
    <property type="nucleotide sequence ID" value="NZ_JAKEVY010000003.1"/>
</dbReference>